<dbReference type="EMBL" id="GBRH01237761">
    <property type="protein sequence ID" value="JAD60134.1"/>
    <property type="molecule type" value="Transcribed_RNA"/>
</dbReference>
<reference evidence="1" key="2">
    <citation type="journal article" date="2015" name="Data Brief">
        <title>Shoot transcriptome of the giant reed, Arundo donax.</title>
        <authorList>
            <person name="Barrero R.A."/>
            <person name="Guerrero F.D."/>
            <person name="Moolhuijzen P."/>
            <person name="Goolsby J.A."/>
            <person name="Tidwell J."/>
            <person name="Bellgard S.E."/>
            <person name="Bellgard M.I."/>
        </authorList>
    </citation>
    <scope>NUCLEOTIDE SEQUENCE</scope>
    <source>
        <tissue evidence="1">Shoot tissue taken approximately 20 cm above the soil surface</tissue>
    </source>
</reference>
<name>A0A0A9B864_ARUDO</name>
<dbReference type="AlphaFoldDB" id="A0A0A9B864"/>
<evidence type="ECO:0000313" key="1">
    <source>
        <dbReference type="EMBL" id="JAD60134.1"/>
    </source>
</evidence>
<organism evidence="1">
    <name type="scientific">Arundo donax</name>
    <name type="common">Giant reed</name>
    <name type="synonym">Donax arundinaceus</name>
    <dbReference type="NCBI Taxonomy" id="35708"/>
    <lineage>
        <taxon>Eukaryota</taxon>
        <taxon>Viridiplantae</taxon>
        <taxon>Streptophyta</taxon>
        <taxon>Embryophyta</taxon>
        <taxon>Tracheophyta</taxon>
        <taxon>Spermatophyta</taxon>
        <taxon>Magnoliopsida</taxon>
        <taxon>Liliopsida</taxon>
        <taxon>Poales</taxon>
        <taxon>Poaceae</taxon>
        <taxon>PACMAD clade</taxon>
        <taxon>Arundinoideae</taxon>
        <taxon>Arundineae</taxon>
        <taxon>Arundo</taxon>
    </lineage>
</organism>
<proteinExistence type="predicted"/>
<sequence>MSRMQPTLDQHQEVKIEKITLLHLLSQRIMDCPKPQFMLIRMERWFIVMESPQCLSITLELLSCTLGV</sequence>
<reference evidence="1" key="1">
    <citation type="submission" date="2014-09" db="EMBL/GenBank/DDBJ databases">
        <authorList>
            <person name="Magalhaes I.L.F."/>
            <person name="Oliveira U."/>
            <person name="Santos F.R."/>
            <person name="Vidigal T.H.D.A."/>
            <person name="Brescovit A.D."/>
            <person name="Santos A.J."/>
        </authorList>
    </citation>
    <scope>NUCLEOTIDE SEQUENCE</scope>
    <source>
        <tissue evidence="1">Shoot tissue taken approximately 20 cm above the soil surface</tissue>
    </source>
</reference>
<accession>A0A0A9B864</accession>
<protein>
    <submittedName>
        <fullName evidence="1">Uncharacterized protein</fullName>
    </submittedName>
</protein>